<dbReference type="InParanoid" id="A0A1E7FUS8"/>
<gene>
    <name evidence="3" type="ORF">FRACYDRAFT_232062</name>
</gene>
<organism evidence="3 4">
    <name type="scientific">Fragilariopsis cylindrus CCMP1102</name>
    <dbReference type="NCBI Taxonomy" id="635003"/>
    <lineage>
        <taxon>Eukaryota</taxon>
        <taxon>Sar</taxon>
        <taxon>Stramenopiles</taxon>
        <taxon>Ochrophyta</taxon>
        <taxon>Bacillariophyta</taxon>
        <taxon>Bacillariophyceae</taxon>
        <taxon>Bacillariophycidae</taxon>
        <taxon>Bacillariales</taxon>
        <taxon>Bacillariaceae</taxon>
        <taxon>Fragilariopsis</taxon>
    </lineage>
</organism>
<proteinExistence type="predicted"/>
<sequence length="171" mass="18327">MKTTALFISSFCASATVVSAWTPASSGSSRRSFIDQAAKLVPLVVVASPAFAADDGSSSSSTGSNMLLAEAASLDFALPTYDTKMGGFGEGTEAYTKKGGDMKTSTSLNMADPGADEKEKQLASMRKAEEARKSALAQKKAVQKEREDEDKRRAKEKKERDAERLKNIWNS</sequence>
<dbReference type="AlphaFoldDB" id="A0A1E7FUS8"/>
<keyword evidence="2" id="KW-0732">Signal</keyword>
<name>A0A1E7FUS8_9STRA</name>
<feature type="compositionally biased region" description="Basic and acidic residues" evidence="1">
    <location>
        <begin position="115"/>
        <end position="133"/>
    </location>
</feature>
<reference evidence="3 4" key="1">
    <citation type="submission" date="2016-09" db="EMBL/GenBank/DDBJ databases">
        <title>Extensive genetic diversity and differential bi-allelic expression allows diatom success in the polar Southern Ocean.</title>
        <authorList>
            <consortium name="DOE Joint Genome Institute"/>
            <person name="Mock T."/>
            <person name="Otillar R.P."/>
            <person name="Strauss J."/>
            <person name="Dupont C."/>
            <person name="Frickenhaus S."/>
            <person name="Maumus F."/>
            <person name="Mcmullan M."/>
            <person name="Sanges R."/>
            <person name="Schmutz J."/>
            <person name="Toseland A."/>
            <person name="Valas R."/>
            <person name="Veluchamy A."/>
            <person name="Ward B.J."/>
            <person name="Allen A."/>
            <person name="Barry K."/>
            <person name="Falciatore A."/>
            <person name="Ferrante M."/>
            <person name="Fortunato A.E."/>
            <person name="Gloeckner G."/>
            <person name="Gruber A."/>
            <person name="Hipkin R."/>
            <person name="Janech M."/>
            <person name="Kroth P."/>
            <person name="Leese F."/>
            <person name="Lindquist E."/>
            <person name="Lyon B.R."/>
            <person name="Martin J."/>
            <person name="Mayer C."/>
            <person name="Parker M."/>
            <person name="Quesneville H."/>
            <person name="Raymond J."/>
            <person name="Uhlig C."/>
            <person name="Valentin K.U."/>
            <person name="Worden A.Z."/>
            <person name="Armbrust E.V."/>
            <person name="Bowler C."/>
            <person name="Green B."/>
            <person name="Moulton V."/>
            <person name="Van Oosterhout C."/>
            <person name="Grigoriev I."/>
        </authorList>
    </citation>
    <scope>NUCLEOTIDE SEQUENCE [LARGE SCALE GENOMIC DNA]</scope>
    <source>
        <strain evidence="3 4">CCMP1102</strain>
    </source>
</reference>
<accession>A0A1E7FUS8</accession>
<evidence type="ECO:0000313" key="4">
    <source>
        <dbReference type="Proteomes" id="UP000095751"/>
    </source>
</evidence>
<evidence type="ECO:0000313" key="3">
    <source>
        <dbReference type="EMBL" id="OEU21916.1"/>
    </source>
</evidence>
<feature type="chain" id="PRO_5009193560" evidence="2">
    <location>
        <begin position="21"/>
        <end position="171"/>
    </location>
</feature>
<feature type="compositionally biased region" description="Basic and acidic residues" evidence="1">
    <location>
        <begin position="142"/>
        <end position="171"/>
    </location>
</feature>
<evidence type="ECO:0000256" key="1">
    <source>
        <dbReference type="SAM" id="MobiDB-lite"/>
    </source>
</evidence>
<dbReference type="KEGG" id="fcy:FRACYDRAFT_232062"/>
<dbReference type="OrthoDB" id="49268at2759"/>
<feature type="region of interest" description="Disordered" evidence="1">
    <location>
        <begin position="89"/>
        <end position="171"/>
    </location>
</feature>
<keyword evidence="4" id="KW-1185">Reference proteome</keyword>
<dbReference type="EMBL" id="KV784353">
    <property type="protein sequence ID" value="OEU21916.1"/>
    <property type="molecule type" value="Genomic_DNA"/>
</dbReference>
<protein>
    <submittedName>
        <fullName evidence="3">Uncharacterized protein</fullName>
    </submittedName>
</protein>
<dbReference type="Proteomes" id="UP000095751">
    <property type="component" value="Unassembled WGS sequence"/>
</dbReference>
<feature type="signal peptide" evidence="2">
    <location>
        <begin position="1"/>
        <end position="20"/>
    </location>
</feature>
<evidence type="ECO:0000256" key="2">
    <source>
        <dbReference type="SAM" id="SignalP"/>
    </source>
</evidence>